<name>A0A1M6Q0H8_9FLAO</name>
<evidence type="ECO:0000259" key="7">
    <source>
        <dbReference type="Pfam" id="PF00248"/>
    </source>
</evidence>
<dbReference type="FunFam" id="3.20.20.100:FF:000015">
    <property type="entry name" value="Oxidoreductase, aldo/keto reductase family"/>
    <property type="match status" value="1"/>
</dbReference>
<feature type="active site" description="Proton donor" evidence="4">
    <location>
        <position position="48"/>
    </location>
</feature>
<keyword evidence="3" id="KW-0560">Oxidoreductase</keyword>
<dbReference type="SUPFAM" id="SSF51430">
    <property type="entry name" value="NAD(P)-linked oxidoreductase"/>
    <property type="match status" value="1"/>
</dbReference>
<dbReference type="InterPro" id="IPR020471">
    <property type="entry name" value="AKR"/>
</dbReference>
<dbReference type="InterPro" id="IPR036812">
    <property type="entry name" value="NAD(P)_OxRdtase_dom_sf"/>
</dbReference>
<gene>
    <name evidence="8" type="ORF">SAMN05444267_1001177</name>
</gene>
<dbReference type="PIRSF" id="PIRSF000097">
    <property type="entry name" value="AKR"/>
    <property type="match status" value="1"/>
</dbReference>
<dbReference type="Gene3D" id="3.20.20.100">
    <property type="entry name" value="NADP-dependent oxidoreductase domain"/>
    <property type="match status" value="1"/>
</dbReference>
<keyword evidence="2" id="KW-0521">NADP</keyword>
<reference evidence="9" key="1">
    <citation type="submission" date="2016-11" db="EMBL/GenBank/DDBJ databases">
        <authorList>
            <person name="Varghese N."/>
            <person name="Submissions S."/>
        </authorList>
    </citation>
    <scope>NUCLEOTIDE SEQUENCE [LARGE SCALE GENOMIC DNA]</scope>
    <source>
        <strain evidence="9">DSM 26899</strain>
    </source>
</reference>
<dbReference type="Pfam" id="PF00248">
    <property type="entry name" value="Aldo_ket_red"/>
    <property type="match status" value="1"/>
</dbReference>
<dbReference type="InterPro" id="IPR018170">
    <property type="entry name" value="Aldo/ket_reductase_CS"/>
</dbReference>
<feature type="site" description="Lowers pKa of active site Tyr" evidence="6">
    <location>
        <position position="73"/>
    </location>
</feature>
<evidence type="ECO:0000256" key="5">
    <source>
        <dbReference type="PIRSR" id="PIRSR000097-2"/>
    </source>
</evidence>
<dbReference type="AlphaFoldDB" id="A0A1M6Q0H8"/>
<sequence>MKYITLNDGLTLPSIGFGTYKATEEEGIASVKLALQKGYRLLDTAARYENESAVGKGIKESGIPREEIFVTTKVWRDNLGYENTKKAFEESLQKLDLEYIDLYLIHWPANEKNFDNWQEVNAETWRAMEELQAEGKIKSIGVSNFWQEHLEALAKTANVTPSINQIEFHPGYWQPEVTQFSQDKGIVIEAWSPLARGKVFDNELLKSIAETHNKSVSQICLRWCIEHDTITIPKSTTPERIEDNINIFDFELSPEEIKQINEIPEMGFSGELPNNWPDIV</sequence>
<organism evidence="8 9">
    <name type="scientific">Chryseobacterium polytrichastri</name>
    <dbReference type="NCBI Taxonomy" id="1302687"/>
    <lineage>
        <taxon>Bacteria</taxon>
        <taxon>Pseudomonadati</taxon>
        <taxon>Bacteroidota</taxon>
        <taxon>Flavobacteriia</taxon>
        <taxon>Flavobacteriales</taxon>
        <taxon>Weeksellaceae</taxon>
        <taxon>Chryseobacterium group</taxon>
        <taxon>Chryseobacterium</taxon>
    </lineage>
</organism>
<dbReference type="STRING" id="1302687.SAMN05444267_1001177"/>
<evidence type="ECO:0000313" key="8">
    <source>
        <dbReference type="EMBL" id="SHK13616.1"/>
    </source>
</evidence>
<dbReference type="GO" id="GO:0016616">
    <property type="term" value="F:oxidoreductase activity, acting on the CH-OH group of donors, NAD or NADP as acceptor"/>
    <property type="evidence" value="ECO:0007669"/>
    <property type="project" value="UniProtKB-ARBA"/>
</dbReference>
<evidence type="ECO:0000256" key="6">
    <source>
        <dbReference type="PIRSR" id="PIRSR000097-3"/>
    </source>
</evidence>
<accession>A0A1M6Q0H8</accession>
<dbReference type="PRINTS" id="PR00069">
    <property type="entry name" value="ALDKETRDTASE"/>
</dbReference>
<dbReference type="OrthoDB" id="9804790at2"/>
<dbReference type="PANTHER" id="PTHR43827:SF3">
    <property type="entry name" value="NADP-DEPENDENT OXIDOREDUCTASE DOMAIN-CONTAINING PROTEIN"/>
    <property type="match status" value="1"/>
</dbReference>
<dbReference type="InterPro" id="IPR023210">
    <property type="entry name" value="NADP_OxRdtase_dom"/>
</dbReference>
<dbReference type="CDD" id="cd19071">
    <property type="entry name" value="AKR_AKR1-5-like"/>
    <property type="match status" value="1"/>
</dbReference>
<evidence type="ECO:0000256" key="2">
    <source>
        <dbReference type="ARBA" id="ARBA00022857"/>
    </source>
</evidence>
<feature type="binding site" evidence="5">
    <location>
        <position position="106"/>
    </location>
    <ligand>
        <name>substrate</name>
    </ligand>
</feature>
<dbReference type="EMBL" id="FRAV01000001">
    <property type="protein sequence ID" value="SHK13616.1"/>
    <property type="molecule type" value="Genomic_DNA"/>
</dbReference>
<evidence type="ECO:0000313" key="9">
    <source>
        <dbReference type="Proteomes" id="UP000184364"/>
    </source>
</evidence>
<dbReference type="RefSeq" id="WP_073290010.1">
    <property type="nucleotide sequence ID" value="NZ_FRAV01000001.1"/>
</dbReference>
<comment type="similarity">
    <text evidence="1">Belongs to the aldo/keto reductase family.</text>
</comment>
<dbReference type="PANTHER" id="PTHR43827">
    <property type="entry name" value="2,5-DIKETO-D-GLUCONIC ACID REDUCTASE"/>
    <property type="match status" value="1"/>
</dbReference>
<keyword evidence="9" id="KW-1185">Reference proteome</keyword>
<proteinExistence type="inferred from homology"/>
<feature type="domain" description="NADP-dependent oxidoreductase" evidence="7">
    <location>
        <begin position="15"/>
        <end position="263"/>
    </location>
</feature>
<evidence type="ECO:0000256" key="4">
    <source>
        <dbReference type="PIRSR" id="PIRSR000097-1"/>
    </source>
</evidence>
<dbReference type="Proteomes" id="UP000184364">
    <property type="component" value="Unassembled WGS sequence"/>
</dbReference>
<dbReference type="PROSITE" id="PS00062">
    <property type="entry name" value="ALDOKETO_REDUCTASE_2"/>
    <property type="match status" value="1"/>
</dbReference>
<dbReference type="PROSITE" id="PS00798">
    <property type="entry name" value="ALDOKETO_REDUCTASE_1"/>
    <property type="match status" value="1"/>
</dbReference>
<evidence type="ECO:0000256" key="3">
    <source>
        <dbReference type="ARBA" id="ARBA00023002"/>
    </source>
</evidence>
<evidence type="ECO:0000256" key="1">
    <source>
        <dbReference type="ARBA" id="ARBA00007905"/>
    </source>
</evidence>
<protein>
    <submittedName>
        <fullName evidence="8">Aldo/keto reductase</fullName>
    </submittedName>
</protein>